<dbReference type="EMBL" id="JAABOO010000001">
    <property type="protein sequence ID" value="NER12489.1"/>
    <property type="molecule type" value="Genomic_DNA"/>
</dbReference>
<evidence type="ECO:0000313" key="1">
    <source>
        <dbReference type="EMBL" id="NER12489.1"/>
    </source>
</evidence>
<evidence type="ECO:0000313" key="2">
    <source>
        <dbReference type="Proteomes" id="UP000468581"/>
    </source>
</evidence>
<dbReference type="AlphaFoldDB" id="A0A6P0UKT6"/>
<sequence length="123" mass="14545">MESKLIFVYNANSGRWNAYLDAAHKVLSPKTYQCNLCDITFGVFRERSEWKNFRKNSGLQMEFLHIDEFEKQYKSQTEMQFPYPVILKENADGLEPFVSADEINQLKTAEELMELLEKRTKNH</sequence>
<accession>A0A6P0UKT6</accession>
<name>A0A6P0UKT6_9FLAO</name>
<comment type="caution">
    <text evidence="1">The sequence shown here is derived from an EMBL/GenBank/DDBJ whole genome shotgun (WGS) entry which is preliminary data.</text>
</comment>
<reference evidence="1 2" key="1">
    <citation type="submission" date="2020-01" db="EMBL/GenBank/DDBJ databases">
        <title>Leptobacterium flavescens.</title>
        <authorList>
            <person name="Wang G."/>
        </authorList>
    </citation>
    <scope>NUCLEOTIDE SEQUENCE [LARGE SCALE GENOMIC DNA]</scope>
    <source>
        <strain evidence="1 2">KCTC 22160</strain>
    </source>
</reference>
<gene>
    <name evidence="1" type="ORF">GWK08_03485</name>
</gene>
<organism evidence="1 2">
    <name type="scientific">Leptobacterium flavescens</name>
    <dbReference type="NCBI Taxonomy" id="472055"/>
    <lineage>
        <taxon>Bacteria</taxon>
        <taxon>Pseudomonadati</taxon>
        <taxon>Bacteroidota</taxon>
        <taxon>Flavobacteriia</taxon>
        <taxon>Flavobacteriales</taxon>
        <taxon>Flavobacteriaceae</taxon>
        <taxon>Leptobacterium</taxon>
    </lineage>
</organism>
<protein>
    <submittedName>
        <fullName evidence="1">GTPase</fullName>
    </submittedName>
</protein>
<proteinExistence type="predicted"/>
<dbReference type="Proteomes" id="UP000468581">
    <property type="component" value="Unassembled WGS sequence"/>
</dbReference>
<dbReference type="RefSeq" id="WP_163605508.1">
    <property type="nucleotide sequence ID" value="NZ_JAABOO010000001.1"/>
</dbReference>
<keyword evidence="2" id="KW-1185">Reference proteome</keyword>